<name>V4M155_EUTSA</name>
<dbReference type="OMA" id="NHEDDRF"/>
<reference evidence="5 6" key="1">
    <citation type="journal article" date="2013" name="Front. Plant Sci.">
        <title>The Reference Genome of the Halophytic Plant Eutrema salsugineum.</title>
        <authorList>
            <person name="Yang R."/>
            <person name="Jarvis D.E."/>
            <person name="Chen H."/>
            <person name="Beilstein M.A."/>
            <person name="Grimwood J."/>
            <person name="Jenkins J."/>
            <person name="Shu S."/>
            <person name="Prochnik S."/>
            <person name="Xin M."/>
            <person name="Ma C."/>
            <person name="Schmutz J."/>
            <person name="Wing R.A."/>
            <person name="Mitchell-Olds T."/>
            <person name="Schumaker K.S."/>
            <person name="Wang X."/>
        </authorList>
    </citation>
    <scope>NUCLEOTIDE SEQUENCE [LARGE SCALE GENOMIC DNA]</scope>
</reference>
<evidence type="ECO:0000256" key="3">
    <source>
        <dbReference type="ARBA" id="ARBA00023242"/>
    </source>
</evidence>
<dbReference type="STRING" id="72664.V4M155"/>
<gene>
    <name evidence="5" type="ORF">EUTSA_v10022422mg</name>
</gene>
<proteinExistence type="inferred from homology"/>
<accession>V4M155</accession>
<comment type="subcellular location">
    <subcellularLocation>
        <location evidence="1">Nucleus</location>
    </subcellularLocation>
</comment>
<dbReference type="Pfam" id="PF03343">
    <property type="entry name" value="SART-1"/>
    <property type="match status" value="1"/>
</dbReference>
<keyword evidence="6" id="KW-1185">Reference proteome</keyword>
<dbReference type="EMBL" id="KI517408">
    <property type="protein sequence ID" value="ESQ48507.1"/>
    <property type="molecule type" value="Genomic_DNA"/>
</dbReference>
<protein>
    <recommendedName>
        <fullName evidence="7">SART-1 family protein</fullName>
    </recommendedName>
</protein>
<dbReference type="GO" id="GO:0046540">
    <property type="term" value="C:U4/U6 x U5 tri-snRNP complex"/>
    <property type="evidence" value="ECO:0007669"/>
    <property type="project" value="TreeGrafter"/>
</dbReference>
<sequence length="203" mass="23706">MSQLNIALKKNTMRKNKKLVINIAPKKEGLASRLEADQELGSSRFDEKKRLESSERRRDVVQRVCSKAEEINDRPSARDGVMREVEVGTGLFGALKLLREQGTFKEKRKLVGVRANNHEDDRFRDAFKDIRIDRVDEHGRILSTKEAYRALCHQFHGKKPGARKQEKRKRKHEDNPKHIEFAYRAVQRLRQIHAELKSPYIVL</sequence>
<evidence type="ECO:0000256" key="1">
    <source>
        <dbReference type="ARBA" id="ARBA00004123"/>
    </source>
</evidence>
<dbReference type="OrthoDB" id="5583at2759"/>
<dbReference type="GO" id="GO:0000481">
    <property type="term" value="P:maturation of 5S rRNA"/>
    <property type="evidence" value="ECO:0007669"/>
    <property type="project" value="TreeGrafter"/>
</dbReference>
<evidence type="ECO:0000256" key="2">
    <source>
        <dbReference type="ARBA" id="ARBA00006076"/>
    </source>
</evidence>
<evidence type="ECO:0000256" key="4">
    <source>
        <dbReference type="SAM" id="MobiDB-lite"/>
    </source>
</evidence>
<dbReference type="PANTHER" id="PTHR14152:SF5">
    <property type="entry name" value="U4_U6.U5 TRI-SNRNP-ASSOCIATED PROTEIN 1"/>
    <property type="match status" value="1"/>
</dbReference>
<dbReference type="GO" id="GO:0045292">
    <property type="term" value="P:mRNA cis splicing, via spliceosome"/>
    <property type="evidence" value="ECO:0007669"/>
    <property type="project" value="TreeGrafter"/>
</dbReference>
<comment type="similarity">
    <text evidence="2">Belongs to the SNU66/SART1 family.</text>
</comment>
<feature type="region of interest" description="Disordered" evidence="4">
    <location>
        <begin position="157"/>
        <end position="177"/>
    </location>
</feature>
<feature type="compositionally biased region" description="Basic residues" evidence="4">
    <location>
        <begin position="157"/>
        <end position="171"/>
    </location>
</feature>
<evidence type="ECO:0008006" key="7">
    <source>
        <dbReference type="Google" id="ProtNLM"/>
    </source>
</evidence>
<dbReference type="PANTHER" id="PTHR14152">
    <property type="entry name" value="SQUAMOUS CELL CARCINOMA ANTIGEN RECOGNISED BY CYTOTOXIC T LYMPHOCYTES"/>
    <property type="match status" value="1"/>
</dbReference>
<dbReference type="KEGG" id="eus:EUTSA_v10022422mg"/>
<organism evidence="5 6">
    <name type="scientific">Eutrema salsugineum</name>
    <name type="common">Saltwater cress</name>
    <name type="synonym">Sisymbrium salsugineum</name>
    <dbReference type="NCBI Taxonomy" id="72664"/>
    <lineage>
        <taxon>Eukaryota</taxon>
        <taxon>Viridiplantae</taxon>
        <taxon>Streptophyta</taxon>
        <taxon>Embryophyta</taxon>
        <taxon>Tracheophyta</taxon>
        <taxon>Spermatophyta</taxon>
        <taxon>Magnoliopsida</taxon>
        <taxon>eudicotyledons</taxon>
        <taxon>Gunneridae</taxon>
        <taxon>Pentapetalae</taxon>
        <taxon>rosids</taxon>
        <taxon>malvids</taxon>
        <taxon>Brassicales</taxon>
        <taxon>Brassicaceae</taxon>
        <taxon>Eutremeae</taxon>
        <taxon>Eutrema</taxon>
    </lineage>
</organism>
<dbReference type="Proteomes" id="UP000030689">
    <property type="component" value="Unassembled WGS sequence"/>
</dbReference>
<evidence type="ECO:0000313" key="5">
    <source>
        <dbReference type="EMBL" id="ESQ48507.1"/>
    </source>
</evidence>
<dbReference type="InterPro" id="IPR005011">
    <property type="entry name" value="SNU66/SART1"/>
</dbReference>
<dbReference type="Gramene" id="ESQ48507">
    <property type="protein sequence ID" value="ESQ48507"/>
    <property type="gene ID" value="EUTSA_v10022422mg"/>
</dbReference>
<keyword evidence="3" id="KW-0539">Nucleus</keyword>
<dbReference type="AlphaFoldDB" id="V4M155"/>
<evidence type="ECO:0000313" key="6">
    <source>
        <dbReference type="Proteomes" id="UP000030689"/>
    </source>
</evidence>